<comment type="catalytic activity">
    <reaction evidence="4">
        <text>hydroxyacetone + NADP(+) = methylglyoxal + NADPH + H(+)</text>
        <dbReference type="Rhea" id="RHEA:27986"/>
        <dbReference type="ChEBI" id="CHEBI:15378"/>
        <dbReference type="ChEBI" id="CHEBI:17158"/>
        <dbReference type="ChEBI" id="CHEBI:27957"/>
        <dbReference type="ChEBI" id="CHEBI:57783"/>
        <dbReference type="ChEBI" id="CHEBI:58349"/>
    </reaction>
</comment>
<feature type="active site" description="Proton donor" evidence="5">
    <location>
        <position position="47"/>
    </location>
</feature>
<dbReference type="SUPFAM" id="SSF51430">
    <property type="entry name" value="NAD(P)-linked oxidoreductase"/>
    <property type="match status" value="1"/>
</dbReference>
<dbReference type="AlphaFoldDB" id="A0A1L7AIX0"/>
<evidence type="ECO:0000256" key="3">
    <source>
        <dbReference type="ARBA" id="ARBA00023002"/>
    </source>
</evidence>
<sequence length="277" mass="30795">MEILTQHGLRMPNLGFGTWPMTGAECEAAVKQALELGYRHLDTAERYENEDAVGAGLASSGVARGDVHLTTKVWWDHLSPQAMNEAMARSLEKLRTDYVDLYLIHWPAKDWDLPRTIEALVRLKDEGKARQIGVANFPRPLLRQVVEELKAPIACLQVEYHVTLGQTKLLDYARKHDIALTAYSPLARNKVAEIPEIQAIAKKHGATPAQVALKWLLDQEGVSAVPKAASRANQQANLDSLKLKLDDEDRAAIARLPKDQRMVSPDFAPDWSDGPEA</sequence>
<comment type="similarity">
    <text evidence="1">Belongs to the aldo/keto reductase family.</text>
</comment>
<evidence type="ECO:0000313" key="11">
    <source>
        <dbReference type="Proteomes" id="UP000185494"/>
    </source>
</evidence>
<keyword evidence="2" id="KW-0521">NADP</keyword>
<evidence type="ECO:0000256" key="1">
    <source>
        <dbReference type="ARBA" id="ARBA00007905"/>
    </source>
</evidence>
<dbReference type="PIRSF" id="PIRSF000097">
    <property type="entry name" value="AKR"/>
    <property type="match status" value="1"/>
</dbReference>
<gene>
    <name evidence="10" type="ORF">RGI145_17555</name>
</gene>
<dbReference type="PANTHER" id="PTHR43827">
    <property type="entry name" value="2,5-DIKETO-D-GLUCONIC ACID REDUCTASE"/>
    <property type="match status" value="1"/>
</dbReference>
<evidence type="ECO:0000256" key="6">
    <source>
        <dbReference type="PIRSR" id="PIRSR000097-2"/>
    </source>
</evidence>
<dbReference type="EMBL" id="CP015583">
    <property type="protein sequence ID" value="APT58650.1"/>
    <property type="molecule type" value="Genomic_DNA"/>
</dbReference>
<feature type="binding site" evidence="6">
    <location>
        <position position="105"/>
    </location>
    <ligand>
        <name>substrate</name>
    </ligand>
</feature>
<dbReference type="InterPro" id="IPR018170">
    <property type="entry name" value="Aldo/ket_reductase_CS"/>
</dbReference>
<dbReference type="STRING" id="257708.RGI145_17555"/>
<accession>A0A1L7AIX0</accession>
<dbReference type="GO" id="GO:0016616">
    <property type="term" value="F:oxidoreductase activity, acting on the CH-OH group of donors, NAD or NADP as acceptor"/>
    <property type="evidence" value="ECO:0007669"/>
    <property type="project" value="UniProtKB-ARBA"/>
</dbReference>
<dbReference type="Proteomes" id="UP000185494">
    <property type="component" value="Chromosome 1"/>
</dbReference>
<organism evidence="10 11">
    <name type="scientific">Roseomonas gilardii</name>
    <dbReference type="NCBI Taxonomy" id="257708"/>
    <lineage>
        <taxon>Bacteria</taxon>
        <taxon>Pseudomonadati</taxon>
        <taxon>Pseudomonadota</taxon>
        <taxon>Alphaproteobacteria</taxon>
        <taxon>Acetobacterales</taxon>
        <taxon>Roseomonadaceae</taxon>
        <taxon>Roseomonas</taxon>
    </lineage>
</organism>
<dbReference type="PROSITE" id="PS00798">
    <property type="entry name" value="ALDOKETO_REDUCTASE_1"/>
    <property type="match status" value="1"/>
</dbReference>
<dbReference type="Gene3D" id="3.20.20.100">
    <property type="entry name" value="NADP-dependent oxidoreductase domain"/>
    <property type="match status" value="1"/>
</dbReference>
<feature type="region of interest" description="Disordered" evidence="8">
    <location>
        <begin position="256"/>
        <end position="277"/>
    </location>
</feature>
<evidence type="ECO:0000256" key="2">
    <source>
        <dbReference type="ARBA" id="ARBA00022857"/>
    </source>
</evidence>
<evidence type="ECO:0000256" key="8">
    <source>
        <dbReference type="SAM" id="MobiDB-lite"/>
    </source>
</evidence>
<keyword evidence="3" id="KW-0560">Oxidoreductase</keyword>
<proteinExistence type="inferred from homology"/>
<evidence type="ECO:0000313" key="10">
    <source>
        <dbReference type="EMBL" id="APT58650.1"/>
    </source>
</evidence>
<evidence type="ECO:0000259" key="9">
    <source>
        <dbReference type="Pfam" id="PF00248"/>
    </source>
</evidence>
<feature type="site" description="Lowers pKa of active site Tyr" evidence="7">
    <location>
        <position position="72"/>
    </location>
</feature>
<evidence type="ECO:0000256" key="7">
    <source>
        <dbReference type="PIRSR" id="PIRSR000097-3"/>
    </source>
</evidence>
<dbReference type="RefSeq" id="WP_075799407.1">
    <property type="nucleotide sequence ID" value="NZ_CP015583.1"/>
</dbReference>
<dbReference type="InterPro" id="IPR020471">
    <property type="entry name" value="AKR"/>
</dbReference>
<evidence type="ECO:0000256" key="4">
    <source>
        <dbReference type="ARBA" id="ARBA00049445"/>
    </source>
</evidence>
<dbReference type="PRINTS" id="PR00069">
    <property type="entry name" value="ALDKETRDTASE"/>
</dbReference>
<reference evidence="10 11" key="1">
    <citation type="submission" date="2016-05" db="EMBL/GenBank/DDBJ databases">
        <title>Complete Genome and Methylome Analysis of Psychrotrophic Bacterial Isolates from Antarctic Lake Untersee.</title>
        <authorList>
            <person name="Fomenkov A."/>
            <person name="Akimov V.N."/>
            <person name="Vasilyeva L.V."/>
            <person name="Andersen D."/>
            <person name="Vincze T."/>
            <person name="Roberts R.J."/>
        </authorList>
    </citation>
    <scope>NUCLEOTIDE SEQUENCE [LARGE SCALE GENOMIC DNA]</scope>
    <source>
        <strain evidence="10 11">U14-5</strain>
    </source>
</reference>
<dbReference type="InterPro" id="IPR023210">
    <property type="entry name" value="NADP_OxRdtase_dom"/>
</dbReference>
<dbReference type="Pfam" id="PF00248">
    <property type="entry name" value="Aldo_ket_red"/>
    <property type="match status" value="1"/>
</dbReference>
<dbReference type="eggNOG" id="COG0656">
    <property type="taxonomic scope" value="Bacteria"/>
</dbReference>
<dbReference type="KEGG" id="rgi:RGI145_17555"/>
<protein>
    <submittedName>
        <fullName evidence="10">Aldo/keto reductase</fullName>
    </submittedName>
</protein>
<dbReference type="PANTHER" id="PTHR43827:SF3">
    <property type="entry name" value="NADP-DEPENDENT OXIDOREDUCTASE DOMAIN-CONTAINING PROTEIN"/>
    <property type="match status" value="1"/>
</dbReference>
<feature type="domain" description="NADP-dependent oxidoreductase" evidence="9">
    <location>
        <begin position="14"/>
        <end position="255"/>
    </location>
</feature>
<dbReference type="FunFam" id="3.20.20.100:FF:000002">
    <property type="entry name" value="2,5-diketo-D-gluconic acid reductase A"/>
    <property type="match status" value="1"/>
</dbReference>
<evidence type="ECO:0000256" key="5">
    <source>
        <dbReference type="PIRSR" id="PIRSR000097-1"/>
    </source>
</evidence>
<dbReference type="InterPro" id="IPR036812">
    <property type="entry name" value="NAD(P)_OxRdtase_dom_sf"/>
</dbReference>
<name>A0A1L7AIX0_9PROT</name>